<accession>A0A8U0A4W4</accession>
<organism evidence="3 4">
    <name type="scientific">Halocatena salina</name>
    <dbReference type="NCBI Taxonomy" id="2934340"/>
    <lineage>
        <taxon>Archaea</taxon>
        <taxon>Methanobacteriati</taxon>
        <taxon>Methanobacteriota</taxon>
        <taxon>Stenosarchaea group</taxon>
        <taxon>Halobacteria</taxon>
        <taxon>Halobacteriales</taxon>
        <taxon>Natronomonadaceae</taxon>
        <taxon>Halocatena</taxon>
    </lineage>
</organism>
<dbReference type="GeneID" id="71927070"/>
<gene>
    <name evidence="3" type="ORF">MW046_03445</name>
</gene>
<dbReference type="GO" id="GO:0006355">
    <property type="term" value="P:regulation of DNA-templated transcription"/>
    <property type="evidence" value="ECO:0007669"/>
    <property type="project" value="InterPro"/>
</dbReference>
<dbReference type="SUPFAM" id="SSF46785">
    <property type="entry name" value="Winged helix' DNA-binding domain"/>
    <property type="match status" value="1"/>
</dbReference>
<dbReference type="Proteomes" id="UP000831768">
    <property type="component" value="Chromosome"/>
</dbReference>
<evidence type="ECO:0000256" key="1">
    <source>
        <dbReference type="ARBA" id="ARBA00023015"/>
    </source>
</evidence>
<dbReference type="AlphaFoldDB" id="A0A8U0A4W4"/>
<evidence type="ECO:0000256" key="2">
    <source>
        <dbReference type="ARBA" id="ARBA00023163"/>
    </source>
</evidence>
<dbReference type="InterPro" id="IPR006793">
    <property type="entry name" value="FaeA"/>
</dbReference>
<protein>
    <submittedName>
        <fullName evidence="3">Uncharacterized protein</fullName>
    </submittedName>
</protein>
<dbReference type="Gene3D" id="1.10.10.10">
    <property type="entry name" value="Winged helix-like DNA-binding domain superfamily/Winged helix DNA-binding domain"/>
    <property type="match status" value="1"/>
</dbReference>
<proteinExistence type="predicted"/>
<name>A0A8U0A4W4_9EURY</name>
<sequence length="133" mass="15066">MAHGIGDPHPHPYTSNRVFQYGYTETVTSERVLGVFERVDGPAITSSDVATILGCSTEAARRKLKRLHENGMIRRRKTGRTVLWWRVDESANDLEITTVNPNDPFFSRETYSSDTPADISERIDDVLYGDPHE</sequence>
<dbReference type="KEGG" id="haad:MW046_03445"/>
<dbReference type="EMBL" id="CP096019">
    <property type="protein sequence ID" value="UPM43508.1"/>
    <property type="molecule type" value="Genomic_DNA"/>
</dbReference>
<dbReference type="Pfam" id="PF04703">
    <property type="entry name" value="FaeA"/>
    <property type="match status" value="1"/>
</dbReference>
<keyword evidence="4" id="KW-1185">Reference proteome</keyword>
<dbReference type="InterPro" id="IPR036390">
    <property type="entry name" value="WH_DNA-bd_sf"/>
</dbReference>
<reference evidence="3" key="1">
    <citation type="submission" date="2022-04" db="EMBL/GenBank/DDBJ databases">
        <title>Halocatena sp. nov., isolated from a salt lake.</title>
        <authorList>
            <person name="Cui H.-L."/>
        </authorList>
    </citation>
    <scope>NUCLEOTIDE SEQUENCE</scope>
    <source>
        <strain evidence="3">AD-1</strain>
    </source>
</reference>
<dbReference type="InterPro" id="IPR036388">
    <property type="entry name" value="WH-like_DNA-bd_sf"/>
</dbReference>
<keyword evidence="2" id="KW-0804">Transcription</keyword>
<dbReference type="RefSeq" id="WP_247994175.1">
    <property type="nucleotide sequence ID" value="NZ_CP096019.1"/>
</dbReference>
<evidence type="ECO:0000313" key="4">
    <source>
        <dbReference type="Proteomes" id="UP000831768"/>
    </source>
</evidence>
<keyword evidence="1" id="KW-0805">Transcription regulation</keyword>
<evidence type="ECO:0000313" key="3">
    <source>
        <dbReference type="EMBL" id="UPM43508.1"/>
    </source>
</evidence>